<sequence>MAALKDHADVPNIHRLHAYWQSLAGGATPDRAQVDPGAIKDLLPYICIVEFEAEPFRVHYRLSGTKVDEINGFSLVGLYLDQLGTPESKGAVAHLADFYRRCWETAKPCFSAYRWPRRSGGHLDVKFAMFPLSVDGKVAQAIAIEDWEYSFEPIVEEAVPLAEDKTRLAD</sequence>
<evidence type="ECO:0000313" key="1">
    <source>
        <dbReference type="EMBL" id="MDY0874224.1"/>
    </source>
</evidence>
<keyword evidence="2" id="KW-1185">Reference proteome</keyword>
<dbReference type="InterPro" id="IPR009922">
    <property type="entry name" value="DUF1457"/>
</dbReference>
<reference evidence="1 2" key="1">
    <citation type="journal article" date="2013" name="Antonie Van Leeuwenhoek">
        <title>Dongia rigui sp. nov., isolated from freshwater of a large wetland in Korea.</title>
        <authorList>
            <person name="Baik K.S."/>
            <person name="Hwang Y.M."/>
            <person name="Choi J.S."/>
            <person name="Kwon J."/>
            <person name="Seong C.N."/>
        </authorList>
    </citation>
    <scope>NUCLEOTIDE SEQUENCE [LARGE SCALE GENOMIC DNA]</scope>
    <source>
        <strain evidence="1 2">04SU4-P</strain>
    </source>
</reference>
<organism evidence="1 2">
    <name type="scientific">Dongia rigui</name>
    <dbReference type="NCBI Taxonomy" id="940149"/>
    <lineage>
        <taxon>Bacteria</taxon>
        <taxon>Pseudomonadati</taxon>
        <taxon>Pseudomonadota</taxon>
        <taxon>Alphaproteobacteria</taxon>
        <taxon>Rhodospirillales</taxon>
        <taxon>Dongiaceae</taxon>
        <taxon>Dongia</taxon>
    </lineage>
</organism>
<comment type="caution">
    <text evidence="1">The sequence shown here is derived from an EMBL/GenBank/DDBJ whole genome shotgun (WGS) entry which is preliminary data.</text>
</comment>
<evidence type="ECO:0000313" key="2">
    <source>
        <dbReference type="Proteomes" id="UP001271769"/>
    </source>
</evidence>
<accession>A0ABU5E407</accession>
<dbReference type="EMBL" id="JAXCLX010000004">
    <property type="protein sequence ID" value="MDY0874224.1"/>
    <property type="molecule type" value="Genomic_DNA"/>
</dbReference>
<protein>
    <submittedName>
        <fullName evidence="1">PAS domain-containing protein</fullName>
    </submittedName>
</protein>
<dbReference type="Proteomes" id="UP001271769">
    <property type="component" value="Unassembled WGS sequence"/>
</dbReference>
<dbReference type="Pfam" id="PF07310">
    <property type="entry name" value="PAS_5"/>
    <property type="match status" value="1"/>
</dbReference>
<proteinExistence type="predicted"/>
<name>A0ABU5E407_9PROT</name>
<dbReference type="RefSeq" id="WP_320502694.1">
    <property type="nucleotide sequence ID" value="NZ_JAXCLX010000004.1"/>
</dbReference>
<gene>
    <name evidence="1" type="ORF">SMD31_19955</name>
</gene>